<dbReference type="VEuPathDB" id="VectorBase:GPAI033194"/>
<proteinExistence type="predicted"/>
<protein>
    <submittedName>
        <fullName evidence="2">Uncharacterized protein</fullName>
    </submittedName>
</protein>
<organism evidence="2 3">
    <name type="scientific">Glossina pallidipes</name>
    <name type="common">Tsetse fly</name>
    <dbReference type="NCBI Taxonomy" id="7398"/>
    <lineage>
        <taxon>Eukaryota</taxon>
        <taxon>Metazoa</taxon>
        <taxon>Ecdysozoa</taxon>
        <taxon>Arthropoda</taxon>
        <taxon>Hexapoda</taxon>
        <taxon>Insecta</taxon>
        <taxon>Pterygota</taxon>
        <taxon>Neoptera</taxon>
        <taxon>Endopterygota</taxon>
        <taxon>Diptera</taxon>
        <taxon>Brachycera</taxon>
        <taxon>Muscomorpha</taxon>
        <taxon>Hippoboscoidea</taxon>
        <taxon>Glossinidae</taxon>
        <taxon>Glossina</taxon>
    </lineage>
</organism>
<keyword evidence="1" id="KW-1133">Transmembrane helix</keyword>
<keyword evidence="3" id="KW-1185">Reference proteome</keyword>
<feature type="transmembrane region" description="Helical" evidence="1">
    <location>
        <begin position="120"/>
        <end position="139"/>
    </location>
</feature>
<dbReference type="AlphaFoldDB" id="A0A1B0A3C0"/>
<accession>A0A1B0A3C0</accession>
<sequence length="180" mass="21299">MKTILDKKFENQVSYTSISAVHRRCSSKNKSTFRWIYPMSYLHKRMQELLRFDILKLQPTKKSYLQPKEDIDLLKKKINRIRKCEDRSTWLSSQLSAQFTNGSECSSFNETYLSLPTRSLCFILLVDVTYMTLAWLLVVNSNVHAMNLNFDVVLVMHYSPTAWLFFRPPRLQKFELSVKN</sequence>
<dbReference type="Proteomes" id="UP000092445">
    <property type="component" value="Unassembled WGS sequence"/>
</dbReference>
<evidence type="ECO:0000256" key="1">
    <source>
        <dbReference type="SAM" id="Phobius"/>
    </source>
</evidence>
<keyword evidence="1" id="KW-0812">Transmembrane</keyword>
<dbReference type="EnsemblMetazoa" id="GPAI033194-RA">
    <property type="protein sequence ID" value="GPAI033194-PA"/>
    <property type="gene ID" value="GPAI033194"/>
</dbReference>
<reference evidence="3" key="1">
    <citation type="submission" date="2014-03" db="EMBL/GenBank/DDBJ databases">
        <authorList>
            <person name="Aksoy S."/>
            <person name="Warren W."/>
            <person name="Wilson R.K."/>
        </authorList>
    </citation>
    <scope>NUCLEOTIDE SEQUENCE [LARGE SCALE GENOMIC DNA]</scope>
    <source>
        <strain evidence="3">IAEA</strain>
    </source>
</reference>
<name>A0A1B0A3C0_GLOPL</name>
<keyword evidence="1" id="KW-0472">Membrane</keyword>
<evidence type="ECO:0000313" key="3">
    <source>
        <dbReference type="Proteomes" id="UP000092445"/>
    </source>
</evidence>
<reference evidence="2" key="2">
    <citation type="submission" date="2020-05" db="UniProtKB">
        <authorList>
            <consortium name="EnsemblMetazoa"/>
        </authorList>
    </citation>
    <scope>IDENTIFICATION</scope>
    <source>
        <strain evidence="2">IAEA</strain>
    </source>
</reference>
<evidence type="ECO:0000313" key="2">
    <source>
        <dbReference type="EnsemblMetazoa" id="GPAI033194-PA"/>
    </source>
</evidence>